<dbReference type="GO" id="GO:0005345">
    <property type="term" value="F:purine nucleobase transmembrane transporter activity"/>
    <property type="evidence" value="ECO:0007669"/>
    <property type="project" value="TreeGrafter"/>
</dbReference>
<dbReference type="InterPro" id="IPR045018">
    <property type="entry name" value="Azg-like"/>
</dbReference>
<dbReference type="GO" id="GO:0005886">
    <property type="term" value="C:plasma membrane"/>
    <property type="evidence" value="ECO:0007669"/>
    <property type="project" value="UniProtKB-SubCell"/>
</dbReference>
<evidence type="ECO:0000313" key="11">
    <source>
        <dbReference type="Proteomes" id="UP000295063"/>
    </source>
</evidence>
<feature type="transmembrane region" description="Helical" evidence="9">
    <location>
        <begin position="208"/>
        <end position="231"/>
    </location>
</feature>
<sequence>MKTNVQLNGAGEVSLTEKLFKLKQKGTDVKTEVLAGITTFVALAYIIFVNPNILADAGIPKEAAIAATIYSTAFATLLMGVWANFPVAVAPGMGLNAFFAYYVVGVLHLPWQVALGAVFFSGVLFLILTLGGIRQAIIKAVPMNLKYSIGIGIGLFIAFIGLKNAGIIVSDKATFVTVGKLTAIEPLLACVGLIITAVMIARKVKGAILIGILTTTLLGMFFGAVPVPKGIQDIMSFQLPSLAPTFMQLDIAGALAYGIFSIIFTFTIVELFDNMGTLIGLTNKAKLMNDKGEIENLDKALTTDALGTLVSAAVGTSTVTSYVESAAGIAEGGKTGLTAVTVAILFLVALVFSPLIGLVPGFATAPALVLVGALMISSIRHVEFDDITEGLPAFMTIIMMPLTFSIANGFAFGFISYTFLKTLAGRTKEVSLFMWLISAAFLINFYMRLH</sequence>
<feature type="transmembrane region" description="Helical" evidence="9">
    <location>
        <begin position="362"/>
        <end position="379"/>
    </location>
</feature>
<dbReference type="PIRSF" id="PIRSF005353">
    <property type="entry name" value="PbuG"/>
    <property type="match status" value="1"/>
</dbReference>
<keyword evidence="6 8" id="KW-1133">Transmembrane helix</keyword>
<name>A0A4R1Q9H4_9FIRM</name>
<keyword evidence="3 8" id="KW-0813">Transport</keyword>
<comment type="caution">
    <text evidence="10">The sequence shown here is derived from an EMBL/GenBank/DDBJ whole genome shotgun (WGS) entry which is preliminary data.</text>
</comment>
<keyword evidence="7 8" id="KW-0472">Membrane</keyword>
<dbReference type="AlphaFoldDB" id="A0A4R1Q9H4"/>
<evidence type="ECO:0000256" key="9">
    <source>
        <dbReference type="SAM" id="Phobius"/>
    </source>
</evidence>
<evidence type="ECO:0000256" key="1">
    <source>
        <dbReference type="ARBA" id="ARBA00004651"/>
    </source>
</evidence>
<evidence type="ECO:0000256" key="2">
    <source>
        <dbReference type="ARBA" id="ARBA00005697"/>
    </source>
</evidence>
<feature type="transmembrane region" description="Helical" evidence="9">
    <location>
        <begin position="337"/>
        <end position="356"/>
    </location>
</feature>
<dbReference type="InterPro" id="IPR026033">
    <property type="entry name" value="Azg-like_bact_archaea"/>
</dbReference>
<gene>
    <name evidence="10" type="ORF">EV210_10339</name>
</gene>
<dbReference type="RefSeq" id="WP_132076524.1">
    <property type="nucleotide sequence ID" value="NZ_SLUI01000003.1"/>
</dbReference>
<feature type="transmembrane region" description="Helical" evidence="9">
    <location>
        <begin position="181"/>
        <end position="201"/>
    </location>
</feature>
<feature type="transmembrane region" description="Helical" evidence="9">
    <location>
        <begin position="251"/>
        <end position="272"/>
    </location>
</feature>
<dbReference type="InterPro" id="IPR006043">
    <property type="entry name" value="NCS2"/>
</dbReference>
<keyword evidence="11" id="KW-1185">Reference proteome</keyword>
<evidence type="ECO:0000256" key="5">
    <source>
        <dbReference type="ARBA" id="ARBA00022692"/>
    </source>
</evidence>
<reference evidence="10 11" key="1">
    <citation type="submission" date="2019-03" db="EMBL/GenBank/DDBJ databases">
        <title>Genomic Encyclopedia of Type Strains, Phase IV (KMG-IV): sequencing the most valuable type-strain genomes for metagenomic binning, comparative biology and taxonomic classification.</title>
        <authorList>
            <person name="Goeker M."/>
        </authorList>
    </citation>
    <scope>NUCLEOTIDE SEQUENCE [LARGE SCALE GENOMIC DNA]</scope>
    <source>
        <strain evidence="10 11">DSM 15969</strain>
    </source>
</reference>
<evidence type="ECO:0000256" key="6">
    <source>
        <dbReference type="ARBA" id="ARBA00022989"/>
    </source>
</evidence>
<comment type="subcellular location">
    <subcellularLocation>
        <location evidence="1 8">Cell membrane</location>
        <topology evidence="1 8">Multi-pass membrane protein</topology>
    </subcellularLocation>
</comment>
<organism evidence="10 11">
    <name type="scientific">Anaerospora hongkongensis</name>
    <dbReference type="NCBI Taxonomy" id="244830"/>
    <lineage>
        <taxon>Bacteria</taxon>
        <taxon>Bacillati</taxon>
        <taxon>Bacillota</taxon>
        <taxon>Negativicutes</taxon>
        <taxon>Selenomonadales</taxon>
        <taxon>Sporomusaceae</taxon>
        <taxon>Anaerospora</taxon>
    </lineage>
</organism>
<evidence type="ECO:0000256" key="8">
    <source>
        <dbReference type="PIRNR" id="PIRNR005353"/>
    </source>
</evidence>
<keyword evidence="5 8" id="KW-0812">Transmembrane</keyword>
<feature type="transmembrane region" description="Helical" evidence="9">
    <location>
        <begin position="432"/>
        <end position="449"/>
    </location>
</feature>
<dbReference type="Proteomes" id="UP000295063">
    <property type="component" value="Unassembled WGS sequence"/>
</dbReference>
<feature type="transmembrane region" description="Helical" evidence="9">
    <location>
        <begin position="391"/>
        <end position="420"/>
    </location>
</feature>
<evidence type="ECO:0000256" key="7">
    <source>
        <dbReference type="ARBA" id="ARBA00023136"/>
    </source>
</evidence>
<feature type="transmembrane region" description="Helical" evidence="9">
    <location>
        <begin position="33"/>
        <end position="55"/>
    </location>
</feature>
<dbReference type="Pfam" id="PF00860">
    <property type="entry name" value="Xan_ur_permease"/>
    <property type="match status" value="1"/>
</dbReference>
<protein>
    <submittedName>
        <fullName evidence="10">AGZA family xanthine/uracil permease-like MFS transporter</fullName>
    </submittedName>
</protein>
<accession>A0A4R1Q9H4</accession>
<dbReference type="PANTHER" id="PTHR43337:SF1">
    <property type="entry name" value="XANTHINE_URACIL PERMEASE C887.17-RELATED"/>
    <property type="match status" value="1"/>
</dbReference>
<proteinExistence type="inferred from homology"/>
<keyword evidence="4 8" id="KW-1003">Cell membrane</keyword>
<dbReference type="OrthoDB" id="9808458at2"/>
<comment type="similarity">
    <text evidence="2 8">Belongs to the nucleobase:cation symporter-2 (NCS2) (TC 2.A.40) family. Azg-like subfamily.</text>
</comment>
<feature type="transmembrane region" description="Helical" evidence="9">
    <location>
        <begin position="145"/>
        <end position="169"/>
    </location>
</feature>
<evidence type="ECO:0000256" key="4">
    <source>
        <dbReference type="ARBA" id="ARBA00022475"/>
    </source>
</evidence>
<evidence type="ECO:0000313" key="10">
    <source>
        <dbReference type="EMBL" id="TCL38567.1"/>
    </source>
</evidence>
<dbReference type="PANTHER" id="PTHR43337">
    <property type="entry name" value="XANTHINE/URACIL PERMEASE C887.17-RELATED"/>
    <property type="match status" value="1"/>
</dbReference>
<feature type="transmembrane region" description="Helical" evidence="9">
    <location>
        <begin position="109"/>
        <end position="133"/>
    </location>
</feature>
<evidence type="ECO:0000256" key="3">
    <source>
        <dbReference type="ARBA" id="ARBA00022448"/>
    </source>
</evidence>
<dbReference type="EMBL" id="SLUI01000003">
    <property type="protein sequence ID" value="TCL38567.1"/>
    <property type="molecule type" value="Genomic_DNA"/>
</dbReference>
<feature type="transmembrane region" description="Helical" evidence="9">
    <location>
        <begin position="67"/>
        <end position="89"/>
    </location>
</feature>